<evidence type="ECO:0000256" key="4">
    <source>
        <dbReference type="ARBA" id="ARBA00023211"/>
    </source>
</evidence>
<reference evidence="9" key="1">
    <citation type="submission" date="2022-12" db="EMBL/GenBank/DDBJ databases">
        <title>Reference genome sequencing for broad-spectrum identification of bacterial and archaeal isolates by mass spectrometry.</title>
        <authorList>
            <person name="Sekiguchi Y."/>
            <person name="Tourlousse D.M."/>
        </authorList>
    </citation>
    <scope>NUCLEOTIDE SEQUENCE</scope>
    <source>
        <strain evidence="9">TSL-P1</strain>
    </source>
</reference>
<comment type="caution">
    <text evidence="9">The sequence shown here is derived from an EMBL/GenBank/DDBJ whole genome shotgun (WGS) entry which is preliminary data.</text>
</comment>
<sequence>MSGITINSKASLKALKHLSNKNKTVKSIRGQIVDIINNVIYRGEIRIKNGFIDTVMETDIKSDIFIVPAFIDAHVHIESSMLVPSEFARVALTRGVIATVSDPHEIANVMGMEGIRYMIDEPKKLPFRFYFGAPSCVPAIPFDTSGAIIGVKEIDVLLQQKDIYFLSEMMNFPGVIKKDTQVMAKIALAKKYRKNIDGHAPSLRGEKLDRYIEAGINTDHETIDIEEGREKLQKGMKLLIREGSAAKNLEKLSPLIKEFPDMCMFCSDDIHPDDLMKTYIDDMIRRLLKKGFDPITVLKCASLNAAKHYGIDMGFLQKGSKADFVIVDNLSDFNILCTVIDGKIVATGKKCFLPIQEVPIINKFHATEKSPDSFKVFAESSIINVIEAIDGQIYTKRFSAKAKIVKGQVVSDIKKDILKIALVNRYEDKLPVVGFIKNFGLKKGAIATSVAHDSHNILCVGVKDTDIASAVNAVIKYKGGLAVHCNGMEEILELPVAGIMSDKDCGYVANKYLTLTNMAKELGCNLNAPFITLSFMALIVIPELKISAKGLFDVISFSPIKLFQ</sequence>
<dbReference type="InterPro" id="IPR006680">
    <property type="entry name" value="Amidohydro-rel"/>
</dbReference>
<dbReference type="InterPro" id="IPR032466">
    <property type="entry name" value="Metal_Hydrolase"/>
</dbReference>
<dbReference type="NCBIfam" id="TIGR01178">
    <property type="entry name" value="ade"/>
    <property type="match status" value="1"/>
</dbReference>
<dbReference type="Gene3D" id="2.30.40.10">
    <property type="entry name" value="Urease, subunit C, domain 1"/>
    <property type="match status" value="1"/>
</dbReference>
<organism evidence="9 10">
    <name type="scientific">Thermodesulfovibrio yellowstonii</name>
    <dbReference type="NCBI Taxonomy" id="28262"/>
    <lineage>
        <taxon>Bacteria</taxon>
        <taxon>Pseudomonadati</taxon>
        <taxon>Nitrospirota</taxon>
        <taxon>Thermodesulfovibrionia</taxon>
        <taxon>Thermodesulfovibrionales</taxon>
        <taxon>Thermodesulfovibrionaceae</taxon>
        <taxon>Thermodesulfovibrio</taxon>
    </lineage>
</organism>
<dbReference type="CDD" id="cd01295">
    <property type="entry name" value="AdeC"/>
    <property type="match status" value="1"/>
</dbReference>
<dbReference type="Pfam" id="PF01979">
    <property type="entry name" value="Amidohydro_1"/>
    <property type="match status" value="1"/>
</dbReference>
<dbReference type="InterPro" id="IPR006679">
    <property type="entry name" value="Adenine_deam"/>
</dbReference>
<accession>A0A9W6GGW1</accession>
<proteinExistence type="inferred from homology"/>
<name>A0A9W6GGW1_9BACT</name>
<feature type="domain" description="Amidohydrolase-related" evidence="7">
    <location>
        <begin position="65"/>
        <end position="345"/>
    </location>
</feature>
<feature type="domain" description="Adenine deaminase C-terminal" evidence="8">
    <location>
        <begin position="392"/>
        <end position="557"/>
    </location>
</feature>
<dbReference type="GO" id="GO:0006146">
    <property type="term" value="P:adenine catabolic process"/>
    <property type="evidence" value="ECO:0007669"/>
    <property type="project" value="InterPro"/>
</dbReference>
<evidence type="ECO:0000256" key="6">
    <source>
        <dbReference type="HAMAP-Rule" id="MF_01518"/>
    </source>
</evidence>
<keyword evidence="10" id="KW-1185">Reference proteome</keyword>
<dbReference type="Pfam" id="PF13382">
    <property type="entry name" value="Adenine_deam_C"/>
    <property type="match status" value="1"/>
</dbReference>
<evidence type="ECO:0000256" key="5">
    <source>
        <dbReference type="ARBA" id="ARBA00047720"/>
    </source>
</evidence>
<evidence type="ECO:0000313" key="9">
    <source>
        <dbReference type="EMBL" id="GLI53745.1"/>
    </source>
</evidence>
<dbReference type="InterPro" id="IPR026912">
    <property type="entry name" value="Adenine_deam_C"/>
</dbReference>
<dbReference type="Gene3D" id="3.20.20.140">
    <property type="entry name" value="Metal-dependent hydrolases"/>
    <property type="match status" value="1"/>
</dbReference>
<keyword evidence="3 6" id="KW-0378">Hydrolase</keyword>
<evidence type="ECO:0000256" key="2">
    <source>
        <dbReference type="ARBA" id="ARBA00012782"/>
    </source>
</evidence>
<dbReference type="GO" id="GO:0000034">
    <property type="term" value="F:adenine deaminase activity"/>
    <property type="evidence" value="ECO:0007669"/>
    <property type="project" value="UniProtKB-UniRule"/>
</dbReference>
<dbReference type="Proteomes" id="UP001144297">
    <property type="component" value="Unassembled WGS sequence"/>
</dbReference>
<keyword evidence="4 6" id="KW-0464">Manganese</keyword>
<evidence type="ECO:0000256" key="3">
    <source>
        <dbReference type="ARBA" id="ARBA00022801"/>
    </source>
</evidence>
<gene>
    <name evidence="6 9" type="primary">ade</name>
    <name evidence="9" type="ORF">TISLANDTSLP1_14380</name>
</gene>
<comment type="cofactor">
    <cofactor evidence="6">
        <name>Mn(2+)</name>
        <dbReference type="ChEBI" id="CHEBI:29035"/>
    </cofactor>
</comment>
<comment type="similarity">
    <text evidence="1 6">Belongs to the metallo-dependent hydrolases superfamily. Adenine deaminase family.</text>
</comment>
<dbReference type="InterPro" id="IPR011059">
    <property type="entry name" value="Metal-dep_hydrolase_composite"/>
</dbReference>
<dbReference type="PANTHER" id="PTHR11113">
    <property type="entry name" value="N-ACETYLGLUCOSAMINE-6-PHOSPHATE DEACETYLASE"/>
    <property type="match status" value="1"/>
</dbReference>
<dbReference type="HAMAP" id="MF_01518">
    <property type="entry name" value="Adenine_deamin"/>
    <property type="match status" value="1"/>
</dbReference>
<dbReference type="EC" id="3.5.4.2" evidence="2 6"/>
<dbReference type="PANTHER" id="PTHR11113:SF2">
    <property type="entry name" value="ADENINE DEAMINASE"/>
    <property type="match status" value="1"/>
</dbReference>
<dbReference type="AlphaFoldDB" id="A0A9W6GGW1"/>
<protein>
    <recommendedName>
        <fullName evidence="2 6">Adenine deaminase</fullName>
        <shortName evidence="6">Adenase</shortName>
        <shortName evidence="6">Adenine aminase</shortName>
        <ecNumber evidence="2 6">3.5.4.2</ecNumber>
    </recommendedName>
</protein>
<dbReference type="SUPFAM" id="SSF51338">
    <property type="entry name" value="Composite domain of metallo-dependent hydrolases"/>
    <property type="match status" value="1"/>
</dbReference>
<evidence type="ECO:0000259" key="7">
    <source>
        <dbReference type="Pfam" id="PF01979"/>
    </source>
</evidence>
<evidence type="ECO:0000313" key="10">
    <source>
        <dbReference type="Proteomes" id="UP001144297"/>
    </source>
</evidence>
<evidence type="ECO:0000256" key="1">
    <source>
        <dbReference type="ARBA" id="ARBA00006773"/>
    </source>
</evidence>
<dbReference type="SUPFAM" id="SSF51556">
    <property type="entry name" value="Metallo-dependent hydrolases"/>
    <property type="match status" value="1"/>
</dbReference>
<comment type="catalytic activity">
    <reaction evidence="5 6">
        <text>adenine + H2O + H(+) = hypoxanthine + NH4(+)</text>
        <dbReference type="Rhea" id="RHEA:23688"/>
        <dbReference type="ChEBI" id="CHEBI:15377"/>
        <dbReference type="ChEBI" id="CHEBI:15378"/>
        <dbReference type="ChEBI" id="CHEBI:16708"/>
        <dbReference type="ChEBI" id="CHEBI:17368"/>
        <dbReference type="ChEBI" id="CHEBI:28938"/>
        <dbReference type="EC" id="3.5.4.2"/>
    </reaction>
</comment>
<evidence type="ECO:0000259" key="8">
    <source>
        <dbReference type="Pfam" id="PF13382"/>
    </source>
</evidence>
<dbReference type="EMBL" id="BSDX01000001">
    <property type="protein sequence ID" value="GLI53745.1"/>
    <property type="molecule type" value="Genomic_DNA"/>
</dbReference>